<keyword evidence="7" id="KW-0482">Metalloprotease</keyword>
<dbReference type="Pfam" id="PF00675">
    <property type="entry name" value="Peptidase_M16"/>
    <property type="match status" value="1"/>
</dbReference>
<feature type="domain" description="Peptidase M16 C-terminal" evidence="10">
    <location>
        <begin position="701"/>
        <end position="872"/>
    </location>
</feature>
<evidence type="ECO:0000259" key="9">
    <source>
        <dbReference type="Pfam" id="PF00675"/>
    </source>
</evidence>
<dbReference type="Pfam" id="PF05193">
    <property type="entry name" value="Peptidase_M16_C"/>
    <property type="match status" value="2"/>
</dbReference>
<dbReference type="Proteomes" id="UP000309872">
    <property type="component" value="Unassembled WGS sequence"/>
</dbReference>
<name>A0A4U0GX13_9SPHI</name>
<feature type="domain" description="Peptidase M16 N-terminal" evidence="9">
    <location>
        <begin position="64"/>
        <end position="184"/>
    </location>
</feature>
<gene>
    <name evidence="11" type="ORF">FAZ19_15605</name>
</gene>
<dbReference type="PROSITE" id="PS00143">
    <property type="entry name" value="INSULINASE"/>
    <property type="match status" value="1"/>
</dbReference>
<evidence type="ECO:0000313" key="12">
    <source>
        <dbReference type="Proteomes" id="UP000309872"/>
    </source>
</evidence>
<evidence type="ECO:0000256" key="7">
    <source>
        <dbReference type="ARBA" id="ARBA00023049"/>
    </source>
</evidence>
<dbReference type="SUPFAM" id="SSF63411">
    <property type="entry name" value="LuxS/MPP-like metallohydrolase"/>
    <property type="match status" value="4"/>
</dbReference>
<dbReference type="InterPro" id="IPR011765">
    <property type="entry name" value="Pept_M16_N"/>
</dbReference>
<dbReference type="InterPro" id="IPR011249">
    <property type="entry name" value="Metalloenz_LuxS/M16"/>
</dbReference>
<evidence type="ECO:0000256" key="1">
    <source>
        <dbReference type="ARBA" id="ARBA00001947"/>
    </source>
</evidence>
<dbReference type="InterPro" id="IPR007863">
    <property type="entry name" value="Peptidase_M16_C"/>
</dbReference>
<keyword evidence="3" id="KW-0645">Protease</keyword>
<sequence length="948" mass="108057">MDTQWRIHNNIVMYIKKQHKRRKIIVIGVFIALLMGNLVHAQSLLLDSTVKVGELPNGFRYFIKTNKHPEKRAVLYLANKVGSILEEEHERGLAHFIEHMNFKGTRHFPKNQLIDYLEKAGVRFGADLNAYTSYDETVYQLPLPTDDTELWKNGMQIMRDWAAEAVMDKTEFEKERGVILEEKRLQHNASGRMRDQYMPTVYNFSRYAERSPIGLEEVIAKADIAVLKNFYKEWYRPDLQALIVVGDIDVQQVEHQIKTLFSDLKPRGGTMPRPVYTIPLIDSTRFIQVKDREFSNHQIEIVYKRNATAMTRKEEFKEALVEDISNSLAAARIQEVMREGSKPYLGISIGAGAFVSNLGAFNVRIALTPDKWEEGFKAAWTEVERMVRYGFTADELQDVKDRLLARIALQEKEKDKIASTRLVEDYLEYFLKGAAYLSIDQRISLSRELLETIGLEDVQHFIKGYLEEKDRVILVLATDKPGNQLPGQAQVLDWMSAVEASEIKAYQQDRTTVTLLENFAGKGKVVQESKINDLGLTHWTLSNGANVYAKPTVFKNDEVLFTAFSKGGSSLYTDSDYYSTMNASALIMNSGVGNFTLSQLSQFLNAKAVQVMPYIGEREEGLNGSSNIRDLETGLGLVHLYMTESKLDTARFGLIMERSKTAMQNRADDPRRVFSDTVGNILGSYHFRRQPNSIATIEQIKADRVEAIFKERFANAGDFTFVFVGNFELDSLKQLVEKYIGSLPSDSAREVAKDLKIRVPEGKIRKDLNLGQGDKATVQLVYSASFPYDSNNSLYLEALKSAIDYRLIERLRKQESGVYSPMVQLTKSKHPTEFFAIVISFDCDPDRKEELIKAVQEELTKLKNHGILQEELVKFVAEEARAIELKEKSNPFWLSYLKGQLEKGEPLDEFSKYPQLLKEVDLTTVNKAVRALLKLDNEIIVTLSPDKD</sequence>
<evidence type="ECO:0000259" key="10">
    <source>
        <dbReference type="Pfam" id="PF05193"/>
    </source>
</evidence>
<organism evidence="11 12">
    <name type="scientific">Sphingobacterium alkalisoli</name>
    <dbReference type="NCBI Taxonomy" id="1874115"/>
    <lineage>
        <taxon>Bacteria</taxon>
        <taxon>Pseudomonadati</taxon>
        <taxon>Bacteroidota</taxon>
        <taxon>Sphingobacteriia</taxon>
        <taxon>Sphingobacteriales</taxon>
        <taxon>Sphingobacteriaceae</taxon>
        <taxon>Sphingobacterium</taxon>
    </lineage>
</organism>
<evidence type="ECO:0000256" key="5">
    <source>
        <dbReference type="ARBA" id="ARBA00022801"/>
    </source>
</evidence>
<evidence type="ECO:0000256" key="6">
    <source>
        <dbReference type="ARBA" id="ARBA00022833"/>
    </source>
</evidence>
<evidence type="ECO:0000256" key="4">
    <source>
        <dbReference type="ARBA" id="ARBA00022723"/>
    </source>
</evidence>
<comment type="cofactor">
    <cofactor evidence="1">
        <name>Zn(2+)</name>
        <dbReference type="ChEBI" id="CHEBI:29105"/>
    </cofactor>
</comment>
<dbReference type="GO" id="GO:0006508">
    <property type="term" value="P:proteolysis"/>
    <property type="evidence" value="ECO:0007669"/>
    <property type="project" value="UniProtKB-KW"/>
</dbReference>
<reference evidence="11 12" key="1">
    <citation type="submission" date="2019-04" db="EMBL/GenBank/DDBJ databases">
        <title>Sphingobacterium olei sp. nov., isolated from oil-contaminated soil.</title>
        <authorList>
            <person name="Liu B."/>
        </authorList>
    </citation>
    <scope>NUCLEOTIDE SEQUENCE [LARGE SCALE GENOMIC DNA]</scope>
    <source>
        <strain evidence="11 12">Y3L14</strain>
    </source>
</reference>
<dbReference type="PANTHER" id="PTHR43690">
    <property type="entry name" value="NARDILYSIN"/>
    <property type="match status" value="1"/>
</dbReference>
<evidence type="ECO:0000256" key="8">
    <source>
        <dbReference type="RuleBase" id="RU004447"/>
    </source>
</evidence>
<dbReference type="Gene3D" id="3.30.830.10">
    <property type="entry name" value="Metalloenzyme, LuxS/M16 peptidase-like"/>
    <property type="match status" value="4"/>
</dbReference>
<comment type="similarity">
    <text evidence="2 8">Belongs to the peptidase M16 family.</text>
</comment>
<dbReference type="GO" id="GO:0046872">
    <property type="term" value="F:metal ion binding"/>
    <property type="evidence" value="ECO:0007669"/>
    <property type="project" value="UniProtKB-KW"/>
</dbReference>
<evidence type="ECO:0000256" key="2">
    <source>
        <dbReference type="ARBA" id="ARBA00007261"/>
    </source>
</evidence>
<protein>
    <submittedName>
        <fullName evidence="11">Insulinase family protein</fullName>
    </submittedName>
</protein>
<keyword evidence="12" id="KW-1185">Reference proteome</keyword>
<dbReference type="InterPro" id="IPR050626">
    <property type="entry name" value="Peptidase_M16"/>
</dbReference>
<dbReference type="InterPro" id="IPR001431">
    <property type="entry name" value="Pept_M16_Zn_BS"/>
</dbReference>
<dbReference type="OrthoDB" id="9811314at2"/>
<dbReference type="AlphaFoldDB" id="A0A4U0GX13"/>
<dbReference type="PANTHER" id="PTHR43690:SF34">
    <property type="entry name" value="ZINC PROTEASE PQQL-LIKE"/>
    <property type="match status" value="1"/>
</dbReference>
<accession>A0A4U0GX13</accession>
<keyword evidence="6" id="KW-0862">Zinc</keyword>
<feature type="domain" description="Peptidase M16 C-terminal" evidence="10">
    <location>
        <begin position="225"/>
        <end position="403"/>
    </location>
</feature>
<evidence type="ECO:0000256" key="3">
    <source>
        <dbReference type="ARBA" id="ARBA00022670"/>
    </source>
</evidence>
<dbReference type="GO" id="GO:0004222">
    <property type="term" value="F:metalloendopeptidase activity"/>
    <property type="evidence" value="ECO:0007669"/>
    <property type="project" value="InterPro"/>
</dbReference>
<evidence type="ECO:0000313" key="11">
    <source>
        <dbReference type="EMBL" id="TJY63701.1"/>
    </source>
</evidence>
<proteinExistence type="inferred from homology"/>
<comment type="caution">
    <text evidence="11">The sequence shown here is derived from an EMBL/GenBank/DDBJ whole genome shotgun (WGS) entry which is preliminary data.</text>
</comment>
<keyword evidence="4" id="KW-0479">Metal-binding</keyword>
<dbReference type="EMBL" id="SUKA01000005">
    <property type="protein sequence ID" value="TJY63701.1"/>
    <property type="molecule type" value="Genomic_DNA"/>
</dbReference>
<keyword evidence="5" id="KW-0378">Hydrolase</keyword>